<evidence type="ECO:0000256" key="6">
    <source>
        <dbReference type="ARBA" id="ARBA00022692"/>
    </source>
</evidence>
<dbReference type="PANTHER" id="PTHR32309">
    <property type="entry name" value="TYROSINE-PROTEIN KINASE"/>
    <property type="match status" value="1"/>
</dbReference>
<dbReference type="RefSeq" id="WP_146663364.1">
    <property type="nucleotide sequence ID" value="NZ_CP019791.1"/>
</dbReference>
<feature type="domain" description="AAA+ ATPase" evidence="17">
    <location>
        <begin position="534"/>
        <end position="707"/>
    </location>
</feature>
<keyword evidence="4" id="KW-0997">Cell inner membrane</keyword>
<dbReference type="InterPro" id="IPR050445">
    <property type="entry name" value="Bact_polysacc_biosynth/exp"/>
</dbReference>
<dbReference type="KEGG" id="alus:STSP2_02896"/>
<comment type="catalytic activity">
    <reaction evidence="13">
        <text>L-tyrosyl-[protein] + ATP = O-phospho-L-tyrosyl-[protein] + ADP + H(+)</text>
        <dbReference type="Rhea" id="RHEA:10596"/>
        <dbReference type="Rhea" id="RHEA-COMP:10136"/>
        <dbReference type="Rhea" id="RHEA-COMP:20101"/>
        <dbReference type="ChEBI" id="CHEBI:15378"/>
        <dbReference type="ChEBI" id="CHEBI:30616"/>
        <dbReference type="ChEBI" id="CHEBI:46858"/>
        <dbReference type="ChEBI" id="CHEBI:61978"/>
        <dbReference type="ChEBI" id="CHEBI:456216"/>
    </reaction>
</comment>
<dbReference type="NCBIfam" id="TIGR01007">
    <property type="entry name" value="eps_fam"/>
    <property type="match status" value="1"/>
</dbReference>
<feature type="transmembrane region" description="Helical" evidence="16">
    <location>
        <begin position="46"/>
        <end position="67"/>
    </location>
</feature>
<dbReference type="GO" id="GO:0005524">
    <property type="term" value="F:ATP binding"/>
    <property type="evidence" value="ECO:0007669"/>
    <property type="project" value="UniProtKB-KW"/>
</dbReference>
<dbReference type="InterPro" id="IPR003593">
    <property type="entry name" value="AAA+_ATPase"/>
</dbReference>
<feature type="coiled-coil region" evidence="14">
    <location>
        <begin position="195"/>
        <end position="416"/>
    </location>
</feature>
<evidence type="ECO:0000256" key="3">
    <source>
        <dbReference type="ARBA" id="ARBA00022475"/>
    </source>
</evidence>
<proteinExistence type="inferred from homology"/>
<dbReference type="Gene3D" id="6.10.140.920">
    <property type="match status" value="1"/>
</dbReference>
<evidence type="ECO:0000256" key="2">
    <source>
        <dbReference type="ARBA" id="ARBA00008883"/>
    </source>
</evidence>
<dbReference type="OrthoDB" id="9794577at2"/>
<sequence length="740" mass="82961">MSNIQRTSNPLGNPMPPMPPRGPMPAPGMDNSMTAKEVTAILRRHIWLIIAFTIAGVIIGGASWYLLLRYAPKYTSRSAIKVEPPADVDPTSLTSPIPNKDIYYQFRSEKAAYMKQQNMLRDLLKRDDVRQTGWYKSFDSPNDRLEALEDDLRASPERDGTWVRLSMTAGNKADAKSILNEAISLFLQKQRDAASEDTTRRRGEMKDQRDEIKEEIQNLDDQLAAQRRGTSYNLAETNFRTFLDDKLEEIQTRRDELETRRSELESQIEILKRRAEGEYDQVVRERIEQDPTAATMRNRIAVLETQLAGLEARFGDDHRRVKEARDALKRARDDLAQRQAEIGNIVRYADLQNAQDRLTTMAVELETTERQVDDAVAEYKELADRRANYDRVLTDREEAQRRLEEINTVIQKLDAKLNDPKLSKVSQAFEATEPNEVSSPQLPIYVGGGFMLGLLAGVGLAFAIEMLNDLLRSPSDVAKHLRVPLLGMVSHADEEDGMEGVNLHHAVRQAPFSMMSENYRQLKTNLRLSESGGSHKTLMVTSCNVGCGKTSVATNLAYTLVAEGERVLLIDTNFRRPSIAKEFPQVAEGDGTHADKGLSNYLMGQAQWNDVIRASGVEFLDIVDSGPLPNNPSELLGGDKMRELLDQAKQSYDYVLIDGPALLVSDAKVLAWQADGTVVVFNATSTRKGEAQRALRELRNINADVAGTVLLGVKAMKGGYFHEIQRAYHQYQQVGLNAPA</sequence>
<evidence type="ECO:0000313" key="18">
    <source>
        <dbReference type="EMBL" id="AQT69701.1"/>
    </source>
</evidence>
<keyword evidence="11 16" id="KW-0472">Membrane</keyword>
<evidence type="ECO:0000256" key="8">
    <source>
        <dbReference type="ARBA" id="ARBA00022777"/>
    </source>
</evidence>
<accession>A0A1U9NP59</accession>
<comment type="subcellular location">
    <subcellularLocation>
        <location evidence="1">Cell inner membrane</location>
        <topology evidence="1">Multi-pass membrane protein</topology>
    </subcellularLocation>
</comment>
<organism evidence="18 19">
    <name type="scientific">Anaerohalosphaera lusitana</name>
    <dbReference type="NCBI Taxonomy" id="1936003"/>
    <lineage>
        <taxon>Bacteria</taxon>
        <taxon>Pseudomonadati</taxon>
        <taxon>Planctomycetota</taxon>
        <taxon>Phycisphaerae</taxon>
        <taxon>Sedimentisphaerales</taxon>
        <taxon>Anaerohalosphaeraceae</taxon>
        <taxon>Anaerohalosphaera</taxon>
    </lineage>
</organism>
<dbReference type="PANTHER" id="PTHR32309:SF31">
    <property type="entry name" value="CAPSULAR EXOPOLYSACCHARIDE FAMILY"/>
    <property type="match status" value="1"/>
</dbReference>
<dbReference type="Pfam" id="PF02706">
    <property type="entry name" value="Wzz"/>
    <property type="match status" value="1"/>
</dbReference>
<evidence type="ECO:0000259" key="17">
    <source>
        <dbReference type="SMART" id="SM00382"/>
    </source>
</evidence>
<keyword evidence="5 18" id="KW-0808">Transferase</keyword>
<dbReference type="Gene3D" id="3.40.50.300">
    <property type="entry name" value="P-loop containing nucleotide triphosphate hydrolases"/>
    <property type="match status" value="1"/>
</dbReference>
<dbReference type="InterPro" id="IPR027417">
    <property type="entry name" value="P-loop_NTPase"/>
</dbReference>
<evidence type="ECO:0000256" key="11">
    <source>
        <dbReference type="ARBA" id="ARBA00023136"/>
    </source>
</evidence>
<evidence type="ECO:0000256" key="1">
    <source>
        <dbReference type="ARBA" id="ARBA00004429"/>
    </source>
</evidence>
<evidence type="ECO:0000256" key="7">
    <source>
        <dbReference type="ARBA" id="ARBA00022741"/>
    </source>
</evidence>
<dbReference type="SMART" id="SM00382">
    <property type="entry name" value="AAA"/>
    <property type="match status" value="1"/>
</dbReference>
<evidence type="ECO:0000256" key="5">
    <source>
        <dbReference type="ARBA" id="ARBA00022679"/>
    </source>
</evidence>
<keyword evidence="8 18" id="KW-0418">Kinase</keyword>
<dbReference type="EC" id="2.7.10.2" evidence="18"/>
<dbReference type="AlphaFoldDB" id="A0A1U9NP59"/>
<evidence type="ECO:0000256" key="16">
    <source>
        <dbReference type="SAM" id="Phobius"/>
    </source>
</evidence>
<evidence type="ECO:0000256" key="10">
    <source>
        <dbReference type="ARBA" id="ARBA00022989"/>
    </source>
</evidence>
<dbReference type="InterPro" id="IPR003856">
    <property type="entry name" value="LPS_length_determ_N"/>
</dbReference>
<dbReference type="Pfam" id="PF13614">
    <property type="entry name" value="AAA_31"/>
    <property type="match status" value="1"/>
</dbReference>
<feature type="compositionally biased region" description="Pro residues" evidence="15">
    <location>
        <begin position="13"/>
        <end position="26"/>
    </location>
</feature>
<keyword evidence="7" id="KW-0547">Nucleotide-binding</keyword>
<gene>
    <name evidence="18" type="primary">ywqD_2</name>
    <name evidence="18" type="ORF">STSP2_02896</name>
</gene>
<feature type="region of interest" description="Disordered" evidence="15">
    <location>
        <begin position="1"/>
        <end position="30"/>
    </location>
</feature>
<reference evidence="19" key="1">
    <citation type="submission" date="2017-02" db="EMBL/GenBank/DDBJ databases">
        <title>Comparative genomics and description of representatives of a novel lineage of planctomycetes thriving in anoxic sediments.</title>
        <authorList>
            <person name="Spring S."/>
            <person name="Bunk B."/>
            <person name="Sproer C."/>
        </authorList>
    </citation>
    <scope>NUCLEOTIDE SEQUENCE [LARGE SCALE GENOMIC DNA]</scope>
    <source>
        <strain evidence="19">ST-NAGAB-D1</strain>
    </source>
</reference>
<dbReference type="SUPFAM" id="SSF52540">
    <property type="entry name" value="P-loop containing nucleoside triphosphate hydrolases"/>
    <property type="match status" value="1"/>
</dbReference>
<protein>
    <submittedName>
        <fullName evidence="18">Tyrosine-protein kinase YwqD</fullName>
        <ecNumber evidence="18">2.7.10.2</ecNumber>
    </submittedName>
</protein>
<evidence type="ECO:0000313" key="19">
    <source>
        <dbReference type="Proteomes" id="UP000189674"/>
    </source>
</evidence>
<evidence type="ECO:0000256" key="13">
    <source>
        <dbReference type="ARBA" id="ARBA00053015"/>
    </source>
</evidence>
<keyword evidence="6 16" id="KW-0812">Transmembrane</keyword>
<evidence type="ECO:0000256" key="4">
    <source>
        <dbReference type="ARBA" id="ARBA00022519"/>
    </source>
</evidence>
<evidence type="ECO:0000256" key="9">
    <source>
        <dbReference type="ARBA" id="ARBA00022840"/>
    </source>
</evidence>
<dbReference type="STRING" id="1936003.STSP2_02896"/>
<keyword evidence="12" id="KW-0829">Tyrosine-protein kinase</keyword>
<keyword evidence="14" id="KW-0175">Coiled coil</keyword>
<name>A0A1U9NP59_9BACT</name>
<comment type="similarity">
    <text evidence="2">Belongs to the etk/wzc family.</text>
</comment>
<evidence type="ECO:0000256" key="15">
    <source>
        <dbReference type="SAM" id="MobiDB-lite"/>
    </source>
</evidence>
<keyword evidence="19" id="KW-1185">Reference proteome</keyword>
<dbReference type="InterPro" id="IPR005702">
    <property type="entry name" value="Wzc-like_C"/>
</dbReference>
<keyword evidence="3" id="KW-1003">Cell membrane</keyword>
<dbReference type="EMBL" id="CP019791">
    <property type="protein sequence ID" value="AQT69701.1"/>
    <property type="molecule type" value="Genomic_DNA"/>
</dbReference>
<keyword evidence="9" id="KW-0067">ATP-binding</keyword>
<dbReference type="InterPro" id="IPR025669">
    <property type="entry name" value="AAA_dom"/>
</dbReference>
<dbReference type="GO" id="GO:0005886">
    <property type="term" value="C:plasma membrane"/>
    <property type="evidence" value="ECO:0007669"/>
    <property type="project" value="UniProtKB-SubCell"/>
</dbReference>
<evidence type="ECO:0000256" key="12">
    <source>
        <dbReference type="ARBA" id="ARBA00023137"/>
    </source>
</evidence>
<evidence type="ECO:0000256" key="14">
    <source>
        <dbReference type="SAM" id="Coils"/>
    </source>
</evidence>
<keyword evidence="10 16" id="KW-1133">Transmembrane helix</keyword>
<dbReference type="GO" id="GO:0004715">
    <property type="term" value="F:non-membrane spanning protein tyrosine kinase activity"/>
    <property type="evidence" value="ECO:0007669"/>
    <property type="project" value="UniProtKB-EC"/>
</dbReference>
<dbReference type="Proteomes" id="UP000189674">
    <property type="component" value="Chromosome"/>
</dbReference>
<dbReference type="CDD" id="cd05387">
    <property type="entry name" value="BY-kinase"/>
    <property type="match status" value="1"/>
</dbReference>